<reference evidence="5 6" key="1">
    <citation type="journal article" date="2014" name="Science">
        <title>Plant genetics. Early allopolyploid evolution in the post-Neolithic Brassica napus oilseed genome.</title>
        <authorList>
            <person name="Chalhoub B."/>
            <person name="Denoeud F."/>
            <person name="Liu S."/>
            <person name="Parkin I.A."/>
            <person name="Tang H."/>
            <person name="Wang X."/>
            <person name="Chiquet J."/>
            <person name="Belcram H."/>
            <person name="Tong C."/>
            <person name="Samans B."/>
            <person name="Correa M."/>
            <person name="Da Silva C."/>
            <person name="Just J."/>
            <person name="Falentin C."/>
            <person name="Koh C.S."/>
            <person name="Le Clainche I."/>
            <person name="Bernard M."/>
            <person name="Bento P."/>
            <person name="Noel B."/>
            <person name="Labadie K."/>
            <person name="Alberti A."/>
            <person name="Charles M."/>
            <person name="Arnaud D."/>
            <person name="Guo H."/>
            <person name="Daviaud C."/>
            <person name="Alamery S."/>
            <person name="Jabbari K."/>
            <person name="Zhao M."/>
            <person name="Edger P.P."/>
            <person name="Chelaifa H."/>
            <person name="Tack D."/>
            <person name="Lassalle G."/>
            <person name="Mestiri I."/>
            <person name="Schnel N."/>
            <person name="Le Paslier M.C."/>
            <person name="Fan G."/>
            <person name="Renault V."/>
            <person name="Bayer P.E."/>
            <person name="Golicz A.A."/>
            <person name="Manoli S."/>
            <person name="Lee T.H."/>
            <person name="Thi V.H."/>
            <person name="Chalabi S."/>
            <person name="Hu Q."/>
            <person name="Fan C."/>
            <person name="Tollenaere R."/>
            <person name="Lu Y."/>
            <person name="Battail C."/>
            <person name="Shen J."/>
            <person name="Sidebottom C.H."/>
            <person name="Wang X."/>
            <person name="Canaguier A."/>
            <person name="Chauveau A."/>
            <person name="Berard A."/>
            <person name="Deniot G."/>
            <person name="Guan M."/>
            <person name="Liu Z."/>
            <person name="Sun F."/>
            <person name="Lim Y.P."/>
            <person name="Lyons E."/>
            <person name="Town C.D."/>
            <person name="Bancroft I."/>
            <person name="Wang X."/>
            <person name="Meng J."/>
            <person name="Ma J."/>
            <person name="Pires J.C."/>
            <person name="King G.J."/>
            <person name="Brunel D."/>
            <person name="Delourme R."/>
            <person name="Renard M."/>
            <person name="Aury J.M."/>
            <person name="Adams K.L."/>
            <person name="Batley J."/>
            <person name="Snowdon R.J."/>
            <person name="Tost J."/>
            <person name="Edwards D."/>
            <person name="Zhou Y."/>
            <person name="Hua W."/>
            <person name="Sharpe A.G."/>
            <person name="Paterson A.H."/>
            <person name="Guan C."/>
            <person name="Wincker P."/>
        </authorList>
    </citation>
    <scope>NUCLEOTIDE SEQUENCE [LARGE SCALE GENOMIC DNA]</scope>
    <source>
        <strain evidence="6">cv. Darmor-bzh</strain>
    </source>
</reference>
<sequence length="389" mass="42905">MQSPSTATQEPAASSSSFGFFTRLTCLASRNRSNPDGYTLSTSNALFFNGSRTTRRTRKALASMSLNAKSSAGSSLSRFINEFNSFIRFHSEKVVPDSFASIGVSSHESGVRGNDGGEVLGEEGLQLNGVEADRPKKVLILMSDTGGGHRASAEAIRAAFNQEYGDEYQVFITDLWTDHTPWPFNQLPRSYNFLVKHGALWKMTYYGTAPRVIHQSNFAATSTFIAREIAQGLMKYQPDIIISVHPLMQHVPLRVLRSKGLLDKIVFTTVITDLSTCHPTWFHKLVTRCYCPSTEVAKRAQKAGLQTSQIKVYGLPVRPSFVKPVRPKVELRRELGMDENLPAVLLMGGGEGMGPIEATARALGDALYDENLGEAFHRLENTSPGTLYF</sequence>
<organism evidence="5 6">
    <name type="scientific">Brassica napus</name>
    <name type="common">Rape</name>
    <dbReference type="NCBI Taxonomy" id="3708"/>
    <lineage>
        <taxon>Eukaryota</taxon>
        <taxon>Viridiplantae</taxon>
        <taxon>Streptophyta</taxon>
        <taxon>Embryophyta</taxon>
        <taxon>Tracheophyta</taxon>
        <taxon>Spermatophyta</taxon>
        <taxon>Magnoliopsida</taxon>
        <taxon>eudicotyledons</taxon>
        <taxon>Gunneridae</taxon>
        <taxon>Pentapetalae</taxon>
        <taxon>rosids</taxon>
        <taxon>malvids</taxon>
        <taxon>Brassicales</taxon>
        <taxon>Brassicaceae</taxon>
        <taxon>Brassiceae</taxon>
        <taxon>Brassica</taxon>
    </lineage>
</organism>
<feature type="domain" description="Diacylglycerol glucosyltransferase N-terminal" evidence="4">
    <location>
        <begin position="149"/>
        <end position="317"/>
    </location>
</feature>
<keyword evidence="3" id="KW-0808">Transferase</keyword>
<comment type="similarity">
    <text evidence="1">Belongs to the glycosyltransferase 28 family.</text>
</comment>
<dbReference type="EMBL" id="LK032200">
    <property type="protein sequence ID" value="CDY27115.1"/>
    <property type="molecule type" value="Genomic_DNA"/>
</dbReference>
<evidence type="ECO:0000313" key="5">
    <source>
        <dbReference type="EMBL" id="CDY27115.1"/>
    </source>
</evidence>
<protein>
    <submittedName>
        <fullName evidence="5">BnaA08g07530D protein</fullName>
    </submittedName>
</protein>
<evidence type="ECO:0000256" key="2">
    <source>
        <dbReference type="ARBA" id="ARBA00022676"/>
    </source>
</evidence>
<evidence type="ECO:0000259" key="4">
    <source>
        <dbReference type="Pfam" id="PF06925"/>
    </source>
</evidence>
<dbReference type="AlphaFoldDB" id="A0A078GKQ0"/>
<proteinExistence type="inferred from homology"/>
<keyword evidence="6" id="KW-1185">Reference proteome</keyword>
<dbReference type="PANTHER" id="PTHR43025:SF3">
    <property type="entry name" value="MONOGALACTOSYLDIACYLGLYCEROL SYNTHASE 1, CHLOROPLASTIC"/>
    <property type="match status" value="1"/>
</dbReference>
<evidence type="ECO:0000313" key="6">
    <source>
        <dbReference type="Proteomes" id="UP000028999"/>
    </source>
</evidence>
<dbReference type="STRING" id="3708.A0A078GKQ0"/>
<evidence type="ECO:0000256" key="3">
    <source>
        <dbReference type="ARBA" id="ARBA00022679"/>
    </source>
</evidence>
<dbReference type="PaxDb" id="3708-A0A078GKQ0"/>
<dbReference type="Gramene" id="CDY27115">
    <property type="protein sequence ID" value="CDY27115"/>
    <property type="gene ID" value="GSBRNA2T00036946001"/>
</dbReference>
<dbReference type="GO" id="GO:0016020">
    <property type="term" value="C:membrane"/>
    <property type="evidence" value="ECO:0007669"/>
    <property type="project" value="GOC"/>
</dbReference>
<dbReference type="GO" id="GO:0016758">
    <property type="term" value="F:hexosyltransferase activity"/>
    <property type="evidence" value="ECO:0007669"/>
    <property type="project" value="InterPro"/>
</dbReference>
<gene>
    <name evidence="5" type="primary">BnaA08g07530D</name>
    <name evidence="5" type="ORF">GSBRNA2T00036946001</name>
</gene>
<keyword evidence="2" id="KW-0328">Glycosyltransferase</keyword>
<dbReference type="Pfam" id="PF06925">
    <property type="entry name" value="MGDG_synth"/>
    <property type="match status" value="1"/>
</dbReference>
<dbReference type="OMA" id="ANIVSQW"/>
<evidence type="ECO:0000256" key="1">
    <source>
        <dbReference type="ARBA" id="ARBA00006962"/>
    </source>
</evidence>
<dbReference type="Proteomes" id="UP000028999">
    <property type="component" value="Unassembled WGS sequence"/>
</dbReference>
<dbReference type="PANTHER" id="PTHR43025">
    <property type="entry name" value="MONOGALACTOSYLDIACYLGLYCEROL SYNTHASE"/>
    <property type="match status" value="1"/>
</dbReference>
<name>A0A078GKQ0_BRANA</name>
<dbReference type="InterPro" id="IPR009695">
    <property type="entry name" value="Diacylglyc_glucosyltr_N"/>
</dbReference>
<dbReference type="InterPro" id="IPR050519">
    <property type="entry name" value="Glycosyltransf_28_UgtP"/>
</dbReference>
<dbReference type="GO" id="GO:0009247">
    <property type="term" value="P:glycolipid biosynthetic process"/>
    <property type="evidence" value="ECO:0007669"/>
    <property type="project" value="InterPro"/>
</dbReference>
<accession>A0A078GKQ0</accession>
<dbReference type="SUPFAM" id="SSF53756">
    <property type="entry name" value="UDP-Glycosyltransferase/glycogen phosphorylase"/>
    <property type="match status" value="1"/>
</dbReference>